<gene>
    <name evidence="1" type="ORF">HNQ81_003394</name>
</gene>
<feature type="non-terminal residue" evidence="1">
    <location>
        <position position="1"/>
    </location>
</feature>
<sequence length="132" mass="15487">VVLREYFTMVGRTDSVLPLINLSRLNFSGNQNSFCPENKSRKKCKKCDRTENNCQSEEGFSILISFDCQENRCSNPLKCTDYETCLKYASDPWTANEHKENHEKRYIHRKSIVVSEEMQTQQYESCNGWKQV</sequence>
<dbReference type="AlphaFoldDB" id="A0A840V4B8"/>
<protein>
    <submittedName>
        <fullName evidence="1">Uncharacterized protein</fullName>
    </submittedName>
</protein>
<proteinExistence type="predicted"/>
<name>A0A840V4B8_9BACT</name>
<evidence type="ECO:0000313" key="1">
    <source>
        <dbReference type="EMBL" id="MBB5349638.1"/>
    </source>
</evidence>
<evidence type="ECO:0000313" key="2">
    <source>
        <dbReference type="Proteomes" id="UP000539642"/>
    </source>
</evidence>
<keyword evidence="2" id="KW-1185">Reference proteome</keyword>
<dbReference type="Proteomes" id="UP000539642">
    <property type="component" value="Unassembled WGS sequence"/>
</dbReference>
<comment type="caution">
    <text evidence="1">The sequence shown here is derived from an EMBL/GenBank/DDBJ whole genome shotgun (WGS) entry which is preliminary data.</text>
</comment>
<dbReference type="EMBL" id="JACHEO010000032">
    <property type="protein sequence ID" value="MBB5349638.1"/>
    <property type="molecule type" value="Genomic_DNA"/>
</dbReference>
<organism evidence="1 2">
    <name type="scientific">Desulfoprunum benzoelyticum</name>
    <dbReference type="NCBI Taxonomy" id="1506996"/>
    <lineage>
        <taxon>Bacteria</taxon>
        <taxon>Pseudomonadati</taxon>
        <taxon>Thermodesulfobacteriota</taxon>
        <taxon>Desulfobulbia</taxon>
        <taxon>Desulfobulbales</taxon>
        <taxon>Desulfobulbaceae</taxon>
        <taxon>Desulfoprunum</taxon>
    </lineage>
</organism>
<accession>A0A840V4B8</accession>
<reference evidence="1 2" key="1">
    <citation type="submission" date="2020-08" db="EMBL/GenBank/DDBJ databases">
        <title>Genomic Encyclopedia of Type Strains, Phase IV (KMG-IV): sequencing the most valuable type-strain genomes for metagenomic binning, comparative biology and taxonomic classification.</title>
        <authorList>
            <person name="Goeker M."/>
        </authorList>
    </citation>
    <scope>NUCLEOTIDE SEQUENCE [LARGE SCALE GENOMIC DNA]</scope>
    <source>
        <strain evidence="1 2">DSM 28570</strain>
    </source>
</reference>